<proteinExistence type="predicted"/>
<dbReference type="EnsemblPlants" id="LPERR10G10180.1">
    <property type="protein sequence ID" value="LPERR10G10180.1"/>
    <property type="gene ID" value="LPERR10G10180"/>
</dbReference>
<dbReference type="HOGENOM" id="CLU_011979_3_0_1"/>
<evidence type="ECO:0000256" key="1">
    <source>
        <dbReference type="SAM" id="MobiDB-lite"/>
    </source>
</evidence>
<protein>
    <recommendedName>
        <fullName evidence="2">F-box associated beta-propeller type 3 domain-containing protein</fullName>
    </recommendedName>
</protein>
<dbReference type="InterPro" id="IPR013187">
    <property type="entry name" value="F-box-assoc_dom_typ3"/>
</dbReference>
<evidence type="ECO:0000313" key="3">
    <source>
        <dbReference type="EnsemblPlants" id="LPERR10G10180.1"/>
    </source>
</evidence>
<evidence type="ECO:0000259" key="2">
    <source>
        <dbReference type="Pfam" id="PF08268"/>
    </source>
</evidence>
<dbReference type="PANTHER" id="PTHR31672:SF13">
    <property type="entry name" value="F-BOX PROTEIN CPR30-LIKE"/>
    <property type="match status" value="1"/>
</dbReference>
<reference evidence="4" key="2">
    <citation type="submission" date="2013-12" db="EMBL/GenBank/DDBJ databases">
        <authorList>
            <person name="Yu Y."/>
            <person name="Lee S."/>
            <person name="de Baynast K."/>
            <person name="Wissotski M."/>
            <person name="Liu L."/>
            <person name="Talag J."/>
            <person name="Goicoechea J."/>
            <person name="Angelova A."/>
            <person name="Jetty R."/>
            <person name="Kudrna D."/>
            <person name="Golser W."/>
            <person name="Rivera L."/>
            <person name="Zhang J."/>
            <person name="Wing R."/>
        </authorList>
    </citation>
    <scope>NUCLEOTIDE SEQUENCE</scope>
</reference>
<reference evidence="3 4" key="1">
    <citation type="submission" date="2012-08" db="EMBL/GenBank/DDBJ databases">
        <title>Oryza genome evolution.</title>
        <authorList>
            <person name="Wing R.A."/>
        </authorList>
    </citation>
    <scope>NUCLEOTIDE SEQUENCE</scope>
</reference>
<feature type="domain" description="F-box associated beta-propeller type 3" evidence="2">
    <location>
        <begin position="96"/>
        <end position="254"/>
    </location>
</feature>
<dbReference type="AlphaFoldDB" id="A0A0D9XKT2"/>
<dbReference type="InterPro" id="IPR050796">
    <property type="entry name" value="SCF_F-box_component"/>
</dbReference>
<dbReference type="SUPFAM" id="SSF81383">
    <property type="entry name" value="F-box domain"/>
    <property type="match status" value="1"/>
</dbReference>
<feature type="region of interest" description="Disordered" evidence="1">
    <location>
        <begin position="1"/>
        <end position="21"/>
    </location>
</feature>
<accession>A0A0D9XKT2</accession>
<dbReference type="InterPro" id="IPR036047">
    <property type="entry name" value="F-box-like_dom_sf"/>
</dbReference>
<keyword evidence="4" id="KW-1185">Reference proteome</keyword>
<dbReference type="Proteomes" id="UP000032180">
    <property type="component" value="Chromosome 10"/>
</dbReference>
<reference evidence="3" key="3">
    <citation type="submission" date="2015-04" db="UniProtKB">
        <authorList>
            <consortium name="EnsemblPlants"/>
        </authorList>
    </citation>
    <scope>IDENTIFICATION</scope>
</reference>
<sequence>METTTTNIGDGAGSDPHPRDDRTLCSWVAKPLGHLSRALPGVLPSSLAEGDVPIKLFFTPAAVSQDDNFFYACHPGGQIKKLPYAAGAFPEGALVSPVTKPLHGIVLLRCWPPPPMSFGYFVCKPCTGDVLPLPDSSSPMKMAERRHFPGSTHNYVRYGLGYCSTSNKYKVVRLFCLVDDVGAVTTSCEVFVLDESLCWRPAAGQSPPCEFFWNTMAAVFWNGSLHFLSDDSSSIVTFNVCDESFGSLSPPSLKLQILKLTVLDGDYGGEAARWEMICCIDVAAWPRGTLEAPDLSLMPLGLLHGGGSGKRQEILFGSTNDHKVFTAQVACDGTSSSRPKVVFSPYKTVIGDYHHHDAGGLFPLVGLLDESAAATPVGRTSEELVFSSPSSNAWAEILKTLPARQVARLKLVCRDVRAMIDTDRFVALHAVNANLNRWCPRIMFVKQCNYFGATFMSLEKLVGASSSEMPPPFTDGGSRIVCSMPCHGLNVGSYGRGGDFLCNPATGFYRRIDREDGACSIGLGYNLVANKHVLVRLRHKYNNNTDIRSLECLVRPVEEDGAPVYASGKLHWMARSHAQPEGSPSPTCEIHAFDIGTGSFEVLRGPPCSPGPGGGHTSSLLELRGELCLARMTSRSTNVTMEVWTGNGNGAWLMEHRVELGGRFSSEDTTALHVHPMDGRIYLSTGRALGVYDPITAALETIYSLQSDDDGIDKRFTPILYHESLVWPFNQSHRYHAKKSWSDHIQSAD</sequence>
<dbReference type="PANTHER" id="PTHR31672">
    <property type="entry name" value="BNACNNG10540D PROTEIN"/>
    <property type="match status" value="1"/>
</dbReference>
<evidence type="ECO:0000313" key="4">
    <source>
        <dbReference type="Proteomes" id="UP000032180"/>
    </source>
</evidence>
<dbReference type="Pfam" id="PF08268">
    <property type="entry name" value="FBA_3"/>
    <property type="match status" value="1"/>
</dbReference>
<dbReference type="eggNOG" id="ENOG502S2YF">
    <property type="taxonomic scope" value="Eukaryota"/>
</dbReference>
<name>A0A0D9XKT2_9ORYZ</name>
<dbReference type="Gramene" id="LPERR10G10180.1">
    <property type="protein sequence ID" value="LPERR10G10180.1"/>
    <property type="gene ID" value="LPERR10G10180"/>
</dbReference>
<organism evidence="3 4">
    <name type="scientific">Leersia perrieri</name>
    <dbReference type="NCBI Taxonomy" id="77586"/>
    <lineage>
        <taxon>Eukaryota</taxon>
        <taxon>Viridiplantae</taxon>
        <taxon>Streptophyta</taxon>
        <taxon>Embryophyta</taxon>
        <taxon>Tracheophyta</taxon>
        <taxon>Spermatophyta</taxon>
        <taxon>Magnoliopsida</taxon>
        <taxon>Liliopsida</taxon>
        <taxon>Poales</taxon>
        <taxon>Poaceae</taxon>
        <taxon>BOP clade</taxon>
        <taxon>Oryzoideae</taxon>
        <taxon>Oryzeae</taxon>
        <taxon>Oryzinae</taxon>
        <taxon>Leersia</taxon>
    </lineage>
</organism>